<dbReference type="EMBL" id="QKYT01002043">
    <property type="protein sequence ID" value="RIA78798.1"/>
    <property type="molecule type" value="Genomic_DNA"/>
</dbReference>
<keyword evidence="2" id="KW-1185">Reference proteome</keyword>
<evidence type="ECO:0000313" key="1">
    <source>
        <dbReference type="EMBL" id="RIA78798.1"/>
    </source>
</evidence>
<organism evidence="1 2">
    <name type="scientific">Glomus cerebriforme</name>
    <dbReference type="NCBI Taxonomy" id="658196"/>
    <lineage>
        <taxon>Eukaryota</taxon>
        <taxon>Fungi</taxon>
        <taxon>Fungi incertae sedis</taxon>
        <taxon>Mucoromycota</taxon>
        <taxon>Glomeromycotina</taxon>
        <taxon>Glomeromycetes</taxon>
        <taxon>Glomerales</taxon>
        <taxon>Glomeraceae</taxon>
        <taxon>Glomus</taxon>
    </lineage>
</organism>
<dbReference type="AlphaFoldDB" id="A0A397RYM2"/>
<name>A0A397RYM2_9GLOM</name>
<comment type="caution">
    <text evidence="1">The sequence shown here is derived from an EMBL/GenBank/DDBJ whole genome shotgun (WGS) entry which is preliminary data.</text>
</comment>
<evidence type="ECO:0000313" key="2">
    <source>
        <dbReference type="Proteomes" id="UP000265703"/>
    </source>
</evidence>
<sequence length="453" mass="51856">MIRIKNSTRKFPLTKLPYDIIENVIKISITNTSTTLTGTQLMFVNRLFAKISIPYIWKHLYLIEPEERKIFNTLSTLSENLMFDYKSFVKRITICPISMSFMSSGGLLKTLEIVKQLFSTQPLIGISIEDKLDFCHICHVGEEITFNQVSKDLLTWKGLKEFQLDSSHSSFNDDLLGELLPNFAPSIDKVKGIHGGLEKISLSGSNFTDQGILQHVIPHVKDTLIEFNAGYEGMNSTENITGFSILELLKYCKKLERVSLEGVDLHDSDFIKPLIDDEDDDIYCDELLDDNLSDFDVDCDSSVNNSIIIPHPTQNTFMHNISTEIKHLYLGKINQSTFTHTGLLSFLSLCHKSLLTLTIDLDHITETVLLDVFIPLFSCTQLQEIHLISESWSEWALHYPRPRSEFEVQAKEAMWRWKLKNYGLSEELIQQVGEKIESLRVFSIIDKNYLAKS</sequence>
<proteinExistence type="predicted"/>
<dbReference type="OrthoDB" id="2328008at2759"/>
<gene>
    <name evidence="1" type="ORF">C1645_795377</name>
</gene>
<dbReference type="Proteomes" id="UP000265703">
    <property type="component" value="Unassembled WGS sequence"/>
</dbReference>
<accession>A0A397RYM2</accession>
<protein>
    <submittedName>
        <fullName evidence="1">Uncharacterized protein</fullName>
    </submittedName>
</protein>
<reference evidence="1 2" key="1">
    <citation type="submission" date="2018-06" db="EMBL/GenBank/DDBJ databases">
        <title>Comparative genomics reveals the genomic features of Rhizophagus irregularis, R. cerebriforme, R. diaphanum and Gigaspora rosea, and their symbiotic lifestyle signature.</title>
        <authorList>
            <person name="Morin E."/>
            <person name="San Clemente H."/>
            <person name="Chen E.C.H."/>
            <person name="De La Providencia I."/>
            <person name="Hainaut M."/>
            <person name="Kuo A."/>
            <person name="Kohler A."/>
            <person name="Murat C."/>
            <person name="Tang N."/>
            <person name="Roy S."/>
            <person name="Loubradou J."/>
            <person name="Henrissat B."/>
            <person name="Grigoriev I.V."/>
            <person name="Corradi N."/>
            <person name="Roux C."/>
            <person name="Martin F.M."/>
        </authorList>
    </citation>
    <scope>NUCLEOTIDE SEQUENCE [LARGE SCALE GENOMIC DNA]</scope>
    <source>
        <strain evidence="1 2">DAOM 227022</strain>
    </source>
</reference>